<protein>
    <submittedName>
        <fullName evidence="6">Restriction endonuclease subunit S</fullName>
    </submittedName>
</protein>
<keyword evidence="6" id="KW-0378">Hydrolase</keyword>
<dbReference type="CDD" id="cd17250">
    <property type="entry name" value="RMtype1_S_Eco4255II_TRD2-CR2_like"/>
    <property type="match status" value="1"/>
</dbReference>
<dbReference type="PANTHER" id="PTHR43140">
    <property type="entry name" value="TYPE-1 RESTRICTION ENZYME ECOKI SPECIFICITY PROTEIN"/>
    <property type="match status" value="1"/>
</dbReference>
<dbReference type="InterPro" id="IPR051212">
    <property type="entry name" value="Type-I_RE_S_subunit"/>
</dbReference>
<evidence type="ECO:0000313" key="7">
    <source>
        <dbReference type="Proteomes" id="UP001595693"/>
    </source>
</evidence>
<keyword evidence="6" id="KW-0540">Nuclease</keyword>
<dbReference type="GO" id="GO:0004519">
    <property type="term" value="F:endonuclease activity"/>
    <property type="evidence" value="ECO:0007669"/>
    <property type="project" value="UniProtKB-KW"/>
</dbReference>
<feature type="coiled-coil region" evidence="4">
    <location>
        <begin position="152"/>
        <end position="189"/>
    </location>
</feature>
<accession>A0ABV8DK36</accession>
<dbReference type="Proteomes" id="UP001595693">
    <property type="component" value="Unassembled WGS sequence"/>
</dbReference>
<evidence type="ECO:0000256" key="1">
    <source>
        <dbReference type="ARBA" id="ARBA00010923"/>
    </source>
</evidence>
<dbReference type="EMBL" id="JBHSAJ010000187">
    <property type="protein sequence ID" value="MFC3938849.1"/>
    <property type="molecule type" value="Genomic_DNA"/>
</dbReference>
<dbReference type="InterPro" id="IPR000055">
    <property type="entry name" value="Restrct_endonuc_typeI_TRD"/>
</dbReference>
<evidence type="ECO:0000259" key="5">
    <source>
        <dbReference type="Pfam" id="PF01420"/>
    </source>
</evidence>
<dbReference type="RefSeq" id="WP_156358697.1">
    <property type="nucleotide sequence ID" value="NZ_JAMXAX010000002.1"/>
</dbReference>
<feature type="domain" description="Type I restriction modification DNA specificity" evidence="5">
    <location>
        <begin position="4"/>
        <end position="166"/>
    </location>
</feature>
<name>A0ABV8DK36_9BURK</name>
<dbReference type="Pfam" id="PF01420">
    <property type="entry name" value="Methylase_S"/>
    <property type="match status" value="1"/>
</dbReference>
<keyword evidence="4" id="KW-0175">Coiled coil</keyword>
<comment type="caution">
    <text evidence="6">The sequence shown here is derived from an EMBL/GenBank/DDBJ whole genome shotgun (WGS) entry which is preliminary data.</text>
</comment>
<gene>
    <name evidence="6" type="ORF">ACFOW3_29935</name>
</gene>
<keyword evidence="3" id="KW-0238">DNA-binding</keyword>
<sequence>MSEAFLLGDVADVVAGVGFPKDMQGGQDGAIPVFKVGDISAAWLQGKSLLADSRNYLSAEEAKSLGKCVPAGATVFAKIGEALRLNRRVMLGRDALVDNNVMGLVPKREKVSPKYLYYFMQTVDLGELSRSTTVPSIRKSDVVEISIPVPRLAAQDQIVAELEKQFSRLDEAVANLQRVKANLKRYKASVLKAAVEGRLVETEATLAHREGRTYETGEQLLQRILEERRAKWTGKRKYREPVKPETEALSELPTGWVWASPEQVSAGEPYSLAIGPFGSSLKVSDYKTEGVPLVFVRNIRSGSFGGENTVYVTADKAAELSAHSVDAGDVLVTKMGDPPGDVCRYPANRPPAVITADCIKLRVTKVGVDPGFIEYAIASRVVQDQILGITKGVAQLKVNLANFSSIALPLPPYAEQARIVVEVDSHLSIIREVEAEVDANLQRAQALRQSVLQRDFSTASPNADALQPTH</sequence>
<dbReference type="Gene3D" id="3.90.220.20">
    <property type="entry name" value="DNA methylase specificity domains"/>
    <property type="match status" value="2"/>
</dbReference>
<keyword evidence="6" id="KW-0255">Endonuclease</keyword>
<evidence type="ECO:0000256" key="3">
    <source>
        <dbReference type="ARBA" id="ARBA00023125"/>
    </source>
</evidence>
<reference evidence="7" key="1">
    <citation type="journal article" date="2019" name="Int. J. Syst. Evol. Microbiol.">
        <title>The Global Catalogue of Microorganisms (GCM) 10K type strain sequencing project: providing services to taxonomists for standard genome sequencing and annotation.</title>
        <authorList>
            <consortium name="The Broad Institute Genomics Platform"/>
            <consortium name="The Broad Institute Genome Sequencing Center for Infectious Disease"/>
            <person name="Wu L."/>
            <person name="Ma J."/>
        </authorList>
    </citation>
    <scope>NUCLEOTIDE SEQUENCE [LARGE SCALE GENOMIC DNA]</scope>
    <source>
        <strain evidence="7">CCUG 2113</strain>
    </source>
</reference>
<evidence type="ECO:0000256" key="2">
    <source>
        <dbReference type="ARBA" id="ARBA00022747"/>
    </source>
</evidence>
<evidence type="ECO:0000256" key="4">
    <source>
        <dbReference type="SAM" id="Coils"/>
    </source>
</evidence>
<comment type="similarity">
    <text evidence="1">Belongs to the type-I restriction system S methylase family.</text>
</comment>
<dbReference type="SUPFAM" id="SSF116734">
    <property type="entry name" value="DNA methylase specificity domain"/>
    <property type="match status" value="2"/>
</dbReference>
<organism evidence="6 7">
    <name type="scientific">Acidovorax facilis</name>
    <dbReference type="NCBI Taxonomy" id="12917"/>
    <lineage>
        <taxon>Bacteria</taxon>
        <taxon>Pseudomonadati</taxon>
        <taxon>Pseudomonadota</taxon>
        <taxon>Betaproteobacteria</taxon>
        <taxon>Burkholderiales</taxon>
        <taxon>Comamonadaceae</taxon>
        <taxon>Acidovorax</taxon>
    </lineage>
</organism>
<proteinExistence type="inferred from homology"/>
<dbReference type="PANTHER" id="PTHR43140:SF1">
    <property type="entry name" value="TYPE I RESTRICTION ENZYME ECOKI SPECIFICITY SUBUNIT"/>
    <property type="match status" value="1"/>
</dbReference>
<keyword evidence="2" id="KW-0680">Restriction system</keyword>
<evidence type="ECO:0000313" key="6">
    <source>
        <dbReference type="EMBL" id="MFC3938849.1"/>
    </source>
</evidence>
<keyword evidence="7" id="KW-1185">Reference proteome</keyword>
<dbReference type="InterPro" id="IPR044946">
    <property type="entry name" value="Restrct_endonuc_typeI_TRD_sf"/>
</dbReference>